<evidence type="ECO:0008006" key="4">
    <source>
        <dbReference type="Google" id="ProtNLM"/>
    </source>
</evidence>
<proteinExistence type="predicted"/>
<dbReference type="AlphaFoldDB" id="A0AAW6SRR0"/>
<dbReference type="InterPro" id="IPR014617">
    <property type="entry name" value="YphA_Bacsu"/>
</dbReference>
<sequence>MDGFYSLFFLWSVWIYTTFILSRQNRLRFRIAFLSLLLLIVYPFSISLFSIPIQLSSILLLIICYFYFSKLKFWKKVYMFLAIFIIMIGYSGFLLLELYDPVWIFMDRKFLFGFVLFLLAQLLYPRSLSSQILCAFTGTIHGEIIYSLILKKWGFPYIIGDRSCLDICALAIFFLLSWFMINKMITSITLKNNVLKENKAKLLK</sequence>
<evidence type="ECO:0000256" key="1">
    <source>
        <dbReference type="SAM" id="Phobius"/>
    </source>
</evidence>
<feature type="transmembrane region" description="Helical" evidence="1">
    <location>
        <begin position="51"/>
        <end position="68"/>
    </location>
</feature>
<evidence type="ECO:0000313" key="2">
    <source>
        <dbReference type="EMBL" id="MDH5159953.1"/>
    </source>
</evidence>
<dbReference type="RefSeq" id="WP_280615784.1">
    <property type="nucleotide sequence ID" value="NZ_JAROYP010000002.1"/>
</dbReference>
<accession>A0AAW6SRR0</accession>
<organism evidence="2 3">
    <name type="scientific">Heyndrickxia oleronia</name>
    <dbReference type="NCBI Taxonomy" id="38875"/>
    <lineage>
        <taxon>Bacteria</taxon>
        <taxon>Bacillati</taxon>
        <taxon>Bacillota</taxon>
        <taxon>Bacilli</taxon>
        <taxon>Bacillales</taxon>
        <taxon>Bacillaceae</taxon>
        <taxon>Heyndrickxia</taxon>
    </lineage>
</organism>
<keyword evidence="1" id="KW-0812">Transmembrane</keyword>
<keyword evidence="1" id="KW-0472">Membrane</keyword>
<dbReference type="Proteomes" id="UP001159179">
    <property type="component" value="Unassembled WGS sequence"/>
</dbReference>
<dbReference type="EMBL" id="JAROYP010000002">
    <property type="protein sequence ID" value="MDH5159953.1"/>
    <property type="molecule type" value="Genomic_DNA"/>
</dbReference>
<feature type="transmembrane region" description="Helical" evidence="1">
    <location>
        <begin position="6"/>
        <end position="22"/>
    </location>
</feature>
<comment type="caution">
    <text evidence="2">The sequence shown here is derived from an EMBL/GenBank/DDBJ whole genome shotgun (WGS) entry which is preliminary data.</text>
</comment>
<keyword evidence="1" id="KW-1133">Transmembrane helix</keyword>
<name>A0AAW6SRR0_9BACI</name>
<feature type="transmembrane region" description="Helical" evidence="1">
    <location>
        <begin position="29"/>
        <end position="45"/>
    </location>
</feature>
<feature type="transmembrane region" description="Helical" evidence="1">
    <location>
        <begin position="155"/>
        <end position="181"/>
    </location>
</feature>
<feature type="transmembrane region" description="Helical" evidence="1">
    <location>
        <begin position="132"/>
        <end position="149"/>
    </location>
</feature>
<protein>
    <recommendedName>
        <fullName evidence="4">NADH dehydrogenase subunit 6</fullName>
    </recommendedName>
</protein>
<reference evidence="2" key="1">
    <citation type="submission" date="2023-03" db="EMBL/GenBank/DDBJ databases">
        <title>Bacterial isolates from washroom surfaces on a university campus.</title>
        <authorList>
            <person name="Holman D.B."/>
            <person name="Gzyl K.E."/>
            <person name="Taheri A.E."/>
        </authorList>
    </citation>
    <scope>NUCLEOTIDE SEQUENCE</scope>
    <source>
        <strain evidence="2">RD03</strain>
    </source>
</reference>
<dbReference type="PIRSF" id="PIRSF036710">
    <property type="entry name" value="YphA_Bacsu"/>
    <property type="match status" value="1"/>
</dbReference>
<evidence type="ECO:0000313" key="3">
    <source>
        <dbReference type="Proteomes" id="UP001159179"/>
    </source>
</evidence>
<gene>
    <name evidence="2" type="ORF">P5X88_03335</name>
</gene>
<feature type="transmembrane region" description="Helical" evidence="1">
    <location>
        <begin position="77"/>
        <end position="96"/>
    </location>
</feature>
<feature type="transmembrane region" description="Helical" evidence="1">
    <location>
        <begin position="102"/>
        <end position="120"/>
    </location>
</feature>
<dbReference type="Pfam" id="PF24124">
    <property type="entry name" value="YphA"/>
    <property type="match status" value="1"/>
</dbReference>